<dbReference type="SUPFAM" id="SSF57424">
    <property type="entry name" value="LDL receptor-like module"/>
    <property type="match status" value="1"/>
</dbReference>
<dbReference type="Pfam" id="PF00057">
    <property type="entry name" value="Ldl_recept_a"/>
    <property type="match status" value="1"/>
</dbReference>
<evidence type="ECO:0000313" key="6">
    <source>
        <dbReference type="Proteomes" id="UP001174909"/>
    </source>
</evidence>
<accession>A0AA35T4C9</accession>
<organism evidence="5 6">
    <name type="scientific">Geodia barretti</name>
    <name type="common">Barrett's horny sponge</name>
    <dbReference type="NCBI Taxonomy" id="519541"/>
    <lineage>
        <taxon>Eukaryota</taxon>
        <taxon>Metazoa</taxon>
        <taxon>Porifera</taxon>
        <taxon>Demospongiae</taxon>
        <taxon>Heteroscleromorpha</taxon>
        <taxon>Tetractinellida</taxon>
        <taxon>Astrophorina</taxon>
        <taxon>Geodiidae</taxon>
        <taxon>Geodia</taxon>
    </lineage>
</organism>
<feature type="disulfide bond" evidence="2">
    <location>
        <begin position="87"/>
        <end position="105"/>
    </location>
</feature>
<keyword evidence="4" id="KW-0472">Membrane</keyword>
<feature type="non-terminal residue" evidence="5">
    <location>
        <position position="1"/>
    </location>
</feature>
<dbReference type="InterPro" id="IPR036055">
    <property type="entry name" value="LDL_receptor-like_sf"/>
</dbReference>
<gene>
    <name evidence="5" type="ORF">GBAR_LOCUS22673</name>
</gene>
<keyword evidence="5" id="KW-0675">Receptor</keyword>
<dbReference type="PROSITE" id="PS50068">
    <property type="entry name" value="LDLRA_2"/>
    <property type="match status" value="1"/>
</dbReference>
<dbReference type="Gene3D" id="4.10.400.10">
    <property type="entry name" value="Low-density Lipoprotein Receptor"/>
    <property type="match status" value="1"/>
</dbReference>
<reference evidence="5" key="1">
    <citation type="submission" date="2023-03" db="EMBL/GenBank/DDBJ databases">
        <authorList>
            <person name="Steffen K."/>
            <person name="Cardenas P."/>
        </authorList>
    </citation>
    <scope>NUCLEOTIDE SEQUENCE</scope>
</reference>
<keyword evidence="1 2" id="KW-1015">Disulfide bond</keyword>
<feature type="compositionally biased region" description="Pro residues" evidence="3">
    <location>
        <begin position="243"/>
        <end position="254"/>
    </location>
</feature>
<keyword evidence="4" id="KW-0812">Transmembrane</keyword>
<feature type="compositionally biased region" description="Pro residues" evidence="3">
    <location>
        <begin position="222"/>
        <end position="232"/>
    </location>
</feature>
<sequence length="254" mass="27265">CAQSDVNRFQVVLIESTGGDTYAVFIYDCGTMMWGGGVIGWQASSSDYMANDRSGQTDNNDIACSYSRRQSAIVYRLSSCTYSEFSCGNRQCVDEYDKCDGINDCGDNSDEQGCVNIGAVVGGSTAAFFIIIFIGIIFSIACSVRFARRRRFTRVNACIIASTGPSVTVATVSNMSSSQGAPLLANEQPPPTNVNYNYPASHPPPQQGCQVLVNPVTGHSPSPQPHPPPPYSAQPQTQLYSAYPPPNQAGPPQY</sequence>
<feature type="region of interest" description="Disordered" evidence="3">
    <location>
        <begin position="179"/>
        <end position="254"/>
    </location>
</feature>
<dbReference type="InterPro" id="IPR002172">
    <property type="entry name" value="LDrepeatLR_classA_rpt"/>
</dbReference>
<feature type="transmembrane region" description="Helical" evidence="4">
    <location>
        <begin position="126"/>
        <end position="147"/>
    </location>
</feature>
<name>A0AA35T4C9_GEOBA</name>
<dbReference type="CDD" id="cd00112">
    <property type="entry name" value="LDLa"/>
    <property type="match status" value="1"/>
</dbReference>
<dbReference type="SMART" id="SM00192">
    <property type="entry name" value="LDLa"/>
    <property type="match status" value="1"/>
</dbReference>
<dbReference type="PROSITE" id="PS01209">
    <property type="entry name" value="LDLRA_1"/>
    <property type="match status" value="1"/>
</dbReference>
<dbReference type="InterPro" id="IPR023415">
    <property type="entry name" value="LDLR_class-A_CS"/>
</dbReference>
<evidence type="ECO:0000256" key="3">
    <source>
        <dbReference type="SAM" id="MobiDB-lite"/>
    </source>
</evidence>
<comment type="caution">
    <text evidence="5">The sequence shown here is derived from an EMBL/GenBank/DDBJ whole genome shotgun (WGS) entry which is preliminary data.</text>
</comment>
<proteinExistence type="predicted"/>
<evidence type="ECO:0000256" key="4">
    <source>
        <dbReference type="SAM" id="Phobius"/>
    </source>
</evidence>
<keyword evidence="6" id="KW-1185">Reference proteome</keyword>
<dbReference type="EMBL" id="CASHTH010003131">
    <property type="protein sequence ID" value="CAI8040773.1"/>
    <property type="molecule type" value="Genomic_DNA"/>
</dbReference>
<evidence type="ECO:0000256" key="2">
    <source>
        <dbReference type="PROSITE-ProRule" id="PRU00124"/>
    </source>
</evidence>
<keyword evidence="4" id="KW-1133">Transmembrane helix</keyword>
<dbReference type="AlphaFoldDB" id="A0AA35T4C9"/>
<evidence type="ECO:0000256" key="1">
    <source>
        <dbReference type="ARBA" id="ARBA00023157"/>
    </source>
</evidence>
<dbReference type="Proteomes" id="UP001174909">
    <property type="component" value="Unassembled WGS sequence"/>
</dbReference>
<feature type="disulfide bond" evidence="2">
    <location>
        <begin position="99"/>
        <end position="114"/>
    </location>
</feature>
<protein>
    <submittedName>
        <fullName evidence="5">Low-density lipoprotein receptor-related protein 3</fullName>
    </submittedName>
</protein>
<evidence type="ECO:0000313" key="5">
    <source>
        <dbReference type="EMBL" id="CAI8040773.1"/>
    </source>
</evidence>
<keyword evidence="5" id="KW-0449">Lipoprotein</keyword>
<feature type="disulfide bond" evidence="2">
    <location>
        <begin position="80"/>
        <end position="92"/>
    </location>
</feature>